<dbReference type="RefSeq" id="WP_245928682.1">
    <property type="nucleotide sequence ID" value="NZ_PYGA01000005.1"/>
</dbReference>
<dbReference type="AlphaFoldDB" id="A0A2P8DMT2"/>
<accession>A0A2P8DMT2</accession>
<organism evidence="1 2">
    <name type="scientific">Murinocardiopsis flavida</name>
    <dbReference type="NCBI Taxonomy" id="645275"/>
    <lineage>
        <taxon>Bacteria</taxon>
        <taxon>Bacillati</taxon>
        <taxon>Actinomycetota</taxon>
        <taxon>Actinomycetes</taxon>
        <taxon>Streptosporangiales</taxon>
        <taxon>Nocardiopsidaceae</taxon>
        <taxon>Murinocardiopsis</taxon>
    </lineage>
</organism>
<comment type="caution">
    <text evidence="1">The sequence shown here is derived from an EMBL/GenBank/DDBJ whole genome shotgun (WGS) entry which is preliminary data.</text>
</comment>
<evidence type="ECO:0000313" key="2">
    <source>
        <dbReference type="Proteomes" id="UP000240542"/>
    </source>
</evidence>
<name>A0A2P8DMT2_9ACTN</name>
<reference evidence="1 2" key="1">
    <citation type="submission" date="2018-03" db="EMBL/GenBank/DDBJ databases">
        <title>Genomic Encyclopedia of Archaeal and Bacterial Type Strains, Phase II (KMG-II): from individual species to whole genera.</title>
        <authorList>
            <person name="Goeker M."/>
        </authorList>
    </citation>
    <scope>NUCLEOTIDE SEQUENCE [LARGE SCALE GENOMIC DNA]</scope>
    <source>
        <strain evidence="1 2">DSM 45312</strain>
    </source>
</reference>
<gene>
    <name evidence="1" type="ORF">CLV63_105205</name>
</gene>
<protein>
    <submittedName>
        <fullName evidence="1">Uncharacterized protein</fullName>
    </submittedName>
</protein>
<keyword evidence="2" id="KW-1185">Reference proteome</keyword>
<dbReference type="Proteomes" id="UP000240542">
    <property type="component" value="Unassembled WGS sequence"/>
</dbReference>
<proteinExistence type="predicted"/>
<dbReference type="EMBL" id="PYGA01000005">
    <property type="protein sequence ID" value="PSK98531.1"/>
    <property type="molecule type" value="Genomic_DNA"/>
</dbReference>
<sequence length="99" mass="11214">MATFATTPRFKADLKRLSPEQFARFRKVVTEEFAPDVQDGAFRPGLRVKGVQGVPGVYEMTWAPDGRATWQYGPELHPGRPHVIWRRVGTHKIFDPGPP</sequence>
<evidence type="ECO:0000313" key="1">
    <source>
        <dbReference type="EMBL" id="PSK98531.1"/>
    </source>
</evidence>